<dbReference type="InterPro" id="IPR035906">
    <property type="entry name" value="MetI-like_sf"/>
</dbReference>
<protein>
    <submittedName>
        <fullName evidence="9">Diguanylate cyclase</fullName>
    </submittedName>
</protein>
<dbReference type="PANTHER" id="PTHR43163:SF6">
    <property type="entry name" value="DIPEPTIDE TRANSPORT SYSTEM PERMEASE PROTEIN DPPB-RELATED"/>
    <property type="match status" value="1"/>
</dbReference>
<dbReference type="PROSITE" id="PS50928">
    <property type="entry name" value="ABC_TM1"/>
    <property type="match status" value="1"/>
</dbReference>
<feature type="transmembrane region" description="Helical" evidence="7">
    <location>
        <begin position="196"/>
        <end position="218"/>
    </location>
</feature>
<evidence type="ECO:0000259" key="8">
    <source>
        <dbReference type="PROSITE" id="PS50928"/>
    </source>
</evidence>
<keyword evidence="4 7" id="KW-0812">Transmembrane</keyword>
<evidence type="ECO:0000313" key="9">
    <source>
        <dbReference type="EMBL" id="AWN24364.1"/>
    </source>
</evidence>
<feature type="domain" description="ABC transmembrane type-1" evidence="8">
    <location>
        <begin position="98"/>
        <end position="318"/>
    </location>
</feature>
<dbReference type="GO" id="GO:0055085">
    <property type="term" value="P:transmembrane transport"/>
    <property type="evidence" value="ECO:0007669"/>
    <property type="project" value="InterPro"/>
</dbReference>
<evidence type="ECO:0000256" key="1">
    <source>
        <dbReference type="ARBA" id="ARBA00004651"/>
    </source>
</evidence>
<dbReference type="CDD" id="cd06261">
    <property type="entry name" value="TM_PBP2"/>
    <property type="match status" value="1"/>
</dbReference>
<proteinExistence type="inferred from homology"/>
<evidence type="ECO:0000256" key="7">
    <source>
        <dbReference type="RuleBase" id="RU363032"/>
    </source>
</evidence>
<dbReference type="RefSeq" id="WP_109828088.1">
    <property type="nucleotide sequence ID" value="NZ_CP029494.1"/>
</dbReference>
<dbReference type="EMBL" id="CP029494">
    <property type="protein sequence ID" value="AWN24364.1"/>
    <property type="molecule type" value="Genomic_DNA"/>
</dbReference>
<evidence type="ECO:0000313" key="10">
    <source>
        <dbReference type="Proteomes" id="UP000245368"/>
    </source>
</evidence>
<keyword evidence="2 7" id="KW-0813">Transport</keyword>
<keyword evidence="3" id="KW-1003">Cell membrane</keyword>
<feature type="transmembrane region" description="Helical" evidence="7">
    <location>
        <begin position="102"/>
        <end position="125"/>
    </location>
</feature>
<dbReference type="PANTHER" id="PTHR43163">
    <property type="entry name" value="DIPEPTIDE TRANSPORT SYSTEM PERMEASE PROTEIN DPPB-RELATED"/>
    <property type="match status" value="1"/>
</dbReference>
<feature type="transmembrane region" description="Helical" evidence="7">
    <location>
        <begin position="137"/>
        <end position="162"/>
    </location>
</feature>
<evidence type="ECO:0000256" key="3">
    <source>
        <dbReference type="ARBA" id="ARBA00022475"/>
    </source>
</evidence>
<dbReference type="Pfam" id="PF19300">
    <property type="entry name" value="BPD_transp_1_N"/>
    <property type="match status" value="1"/>
</dbReference>
<organism evidence="9 10">
    <name type="scientific">Deinococcus irradiatisoli</name>
    <dbReference type="NCBI Taxonomy" id="2202254"/>
    <lineage>
        <taxon>Bacteria</taxon>
        <taxon>Thermotogati</taxon>
        <taxon>Deinococcota</taxon>
        <taxon>Deinococci</taxon>
        <taxon>Deinococcales</taxon>
        <taxon>Deinococcaceae</taxon>
        <taxon>Deinococcus</taxon>
    </lineage>
</organism>
<name>A0A2Z3JV37_9DEIO</name>
<keyword evidence="10" id="KW-1185">Reference proteome</keyword>
<dbReference type="Proteomes" id="UP000245368">
    <property type="component" value="Chromosome"/>
</dbReference>
<keyword evidence="6 7" id="KW-0472">Membrane</keyword>
<dbReference type="Pfam" id="PF00528">
    <property type="entry name" value="BPD_transp_1"/>
    <property type="match status" value="1"/>
</dbReference>
<dbReference type="InterPro" id="IPR045621">
    <property type="entry name" value="BPD_transp_1_N"/>
</dbReference>
<sequence length="332" mass="36828">MFNYALRRILQMIPLLLVISFVIFALTALQPGDPVDQLILGNSQITPEDVARLRAAYGLDQPIVVRYFFWLTHAFQGDFGWSRTFSAPAAAYVFQERLPNTLMLTLPALVLSTLIAVPLGIFSAVRQYSVLDYVLTFFSFVSFSAPIFWIGAMALWLFAIYLPQVTGGLISLPPGGLGSPDLAPDAGLWATFIDKLHYLILPLSILMLREIAVILRFLRASMLEVLNQDFVRTARAKGLPSRRVIYRHALRNAVLPIVTLLGLSIPGLFGGAVLTETVFSWPGMGRVIVEALTSKDFNVVMVALTFISLLTVVFQLLTDLAYATVDPRIRYS</sequence>
<comment type="subcellular location">
    <subcellularLocation>
        <location evidence="1 7">Cell membrane</location>
        <topology evidence="1 7">Multi-pass membrane protein</topology>
    </subcellularLocation>
</comment>
<feature type="transmembrane region" description="Helical" evidence="7">
    <location>
        <begin position="299"/>
        <end position="322"/>
    </location>
</feature>
<dbReference type="SUPFAM" id="SSF161098">
    <property type="entry name" value="MetI-like"/>
    <property type="match status" value="1"/>
</dbReference>
<evidence type="ECO:0000256" key="4">
    <source>
        <dbReference type="ARBA" id="ARBA00022692"/>
    </source>
</evidence>
<evidence type="ECO:0000256" key="2">
    <source>
        <dbReference type="ARBA" id="ARBA00022448"/>
    </source>
</evidence>
<dbReference type="InterPro" id="IPR000515">
    <property type="entry name" value="MetI-like"/>
</dbReference>
<comment type="similarity">
    <text evidence="7">Belongs to the binding-protein-dependent transport system permease family.</text>
</comment>
<accession>A0A2Z3JV37</accession>
<feature type="transmembrane region" description="Helical" evidence="7">
    <location>
        <begin position="253"/>
        <end position="279"/>
    </location>
</feature>
<feature type="transmembrane region" description="Helical" evidence="7">
    <location>
        <begin position="12"/>
        <end position="29"/>
    </location>
</feature>
<keyword evidence="5 7" id="KW-1133">Transmembrane helix</keyword>
<gene>
    <name evidence="9" type="ORF">DKM44_14970</name>
</gene>
<dbReference type="KEGG" id="dez:DKM44_14970"/>
<dbReference type="GO" id="GO:0005886">
    <property type="term" value="C:plasma membrane"/>
    <property type="evidence" value="ECO:0007669"/>
    <property type="project" value="UniProtKB-SubCell"/>
</dbReference>
<evidence type="ECO:0000256" key="5">
    <source>
        <dbReference type="ARBA" id="ARBA00022989"/>
    </source>
</evidence>
<dbReference type="Gene3D" id="1.10.3720.10">
    <property type="entry name" value="MetI-like"/>
    <property type="match status" value="1"/>
</dbReference>
<reference evidence="9 10" key="1">
    <citation type="submission" date="2018-05" db="EMBL/GenBank/DDBJ databases">
        <title>Complete Genome Sequence of Deinococcus sp. strain 17bor-2.</title>
        <authorList>
            <person name="Srinivasan S."/>
        </authorList>
    </citation>
    <scope>NUCLEOTIDE SEQUENCE [LARGE SCALE GENOMIC DNA]</scope>
    <source>
        <strain evidence="9 10">17bor-2</strain>
    </source>
</reference>
<dbReference type="OrthoDB" id="9773221at2"/>
<evidence type="ECO:0000256" key="6">
    <source>
        <dbReference type="ARBA" id="ARBA00023136"/>
    </source>
</evidence>
<dbReference type="AlphaFoldDB" id="A0A2Z3JV37"/>